<keyword evidence="7 9" id="KW-0472">Membrane</keyword>
<keyword evidence="4" id="KW-0997">Cell inner membrane</keyword>
<evidence type="ECO:0000256" key="1">
    <source>
        <dbReference type="ARBA" id="ARBA00004429"/>
    </source>
</evidence>
<reference evidence="11" key="1">
    <citation type="submission" date="2022-07" db="EMBL/GenBank/DDBJ databases">
        <title>FELIX.</title>
        <authorList>
            <person name="Wan K.H."/>
            <person name="Park S."/>
            <person name="Lawrence Q."/>
            <person name="Eichenberger J.P."/>
            <person name="Booth B.W."/>
            <person name="Piaggio A.J."/>
            <person name="Chandler J.C."/>
            <person name="Franklin A.B."/>
            <person name="Celniker S.E."/>
        </authorList>
    </citation>
    <scope>NUCLEOTIDE SEQUENCE</scope>
    <source>
        <strain evidence="11">QA-1986 374</strain>
    </source>
</reference>
<keyword evidence="2" id="KW-0813">Transport</keyword>
<feature type="transmembrane region" description="Helical" evidence="9">
    <location>
        <begin position="21"/>
        <end position="45"/>
    </location>
</feature>
<evidence type="ECO:0000256" key="6">
    <source>
        <dbReference type="ARBA" id="ARBA00022989"/>
    </source>
</evidence>
<evidence type="ECO:0000256" key="7">
    <source>
        <dbReference type="ARBA" id="ARBA00023136"/>
    </source>
</evidence>
<accession>A0ABY5JQ30</accession>
<dbReference type="InterPro" id="IPR055348">
    <property type="entry name" value="DctQ"/>
</dbReference>
<evidence type="ECO:0000256" key="8">
    <source>
        <dbReference type="ARBA" id="ARBA00038436"/>
    </source>
</evidence>
<comment type="similarity">
    <text evidence="8">Belongs to the TRAP transporter small permease family.</text>
</comment>
<evidence type="ECO:0000256" key="2">
    <source>
        <dbReference type="ARBA" id="ARBA00022448"/>
    </source>
</evidence>
<proteinExistence type="inferred from homology"/>
<keyword evidence="12" id="KW-1185">Reference proteome</keyword>
<gene>
    <name evidence="11" type="ORF">NP439_20635</name>
</gene>
<evidence type="ECO:0000256" key="5">
    <source>
        <dbReference type="ARBA" id="ARBA00022692"/>
    </source>
</evidence>
<dbReference type="PANTHER" id="PTHR35011:SF5">
    <property type="entry name" value="SIALIC ACID TRAP TRANSPORTER SMALL PERMEASE PROTEIN SIAQ"/>
    <property type="match status" value="1"/>
</dbReference>
<dbReference type="Pfam" id="PF04290">
    <property type="entry name" value="DctQ"/>
    <property type="match status" value="1"/>
</dbReference>
<evidence type="ECO:0000256" key="3">
    <source>
        <dbReference type="ARBA" id="ARBA00022475"/>
    </source>
</evidence>
<dbReference type="RefSeq" id="WP_256707651.1">
    <property type="nucleotide sequence ID" value="NZ_CP101914.1"/>
</dbReference>
<organism evidence="11 12">
    <name type="scientific">Oceanobacillus jeddahense</name>
    <dbReference type="NCBI Taxonomy" id="1462527"/>
    <lineage>
        <taxon>Bacteria</taxon>
        <taxon>Bacillati</taxon>
        <taxon>Bacillota</taxon>
        <taxon>Bacilli</taxon>
        <taxon>Bacillales</taxon>
        <taxon>Bacillaceae</taxon>
        <taxon>Oceanobacillus</taxon>
    </lineage>
</organism>
<evidence type="ECO:0000313" key="11">
    <source>
        <dbReference type="EMBL" id="UUI02418.1"/>
    </source>
</evidence>
<dbReference type="Proteomes" id="UP001059773">
    <property type="component" value="Chromosome"/>
</dbReference>
<protein>
    <submittedName>
        <fullName evidence="11">TRAP transporter small permease</fullName>
    </submittedName>
</protein>
<evidence type="ECO:0000259" key="10">
    <source>
        <dbReference type="Pfam" id="PF04290"/>
    </source>
</evidence>
<feature type="transmembrane region" description="Helical" evidence="9">
    <location>
        <begin position="130"/>
        <end position="153"/>
    </location>
</feature>
<keyword evidence="3" id="KW-1003">Cell membrane</keyword>
<evidence type="ECO:0000256" key="9">
    <source>
        <dbReference type="SAM" id="Phobius"/>
    </source>
</evidence>
<feature type="domain" description="Tripartite ATP-independent periplasmic transporters DctQ component" evidence="10">
    <location>
        <begin position="31"/>
        <end position="157"/>
    </location>
</feature>
<name>A0ABY5JQ30_9BACI</name>
<keyword evidence="6 9" id="KW-1133">Transmembrane helix</keyword>
<dbReference type="EMBL" id="CP101914">
    <property type="protein sequence ID" value="UUI02418.1"/>
    <property type="molecule type" value="Genomic_DNA"/>
</dbReference>
<evidence type="ECO:0000256" key="4">
    <source>
        <dbReference type="ARBA" id="ARBA00022519"/>
    </source>
</evidence>
<dbReference type="PANTHER" id="PTHR35011">
    <property type="entry name" value="2,3-DIKETO-L-GULONATE TRAP TRANSPORTER SMALL PERMEASE PROTEIN YIAM"/>
    <property type="match status" value="1"/>
</dbReference>
<keyword evidence="5 9" id="KW-0812">Transmembrane</keyword>
<evidence type="ECO:0000313" key="12">
    <source>
        <dbReference type="Proteomes" id="UP001059773"/>
    </source>
</evidence>
<dbReference type="InterPro" id="IPR007387">
    <property type="entry name" value="TRAP_DctQ"/>
</dbReference>
<comment type="subcellular location">
    <subcellularLocation>
        <location evidence="1">Cell inner membrane</location>
        <topology evidence="1">Multi-pass membrane protein</topology>
    </subcellularLocation>
</comment>
<feature type="transmembrane region" description="Helical" evidence="9">
    <location>
        <begin position="57"/>
        <end position="75"/>
    </location>
</feature>
<feature type="transmembrane region" description="Helical" evidence="9">
    <location>
        <begin position="96"/>
        <end position="118"/>
    </location>
</feature>
<sequence>MEENQSKSYNAFFTILNKASNFIAGFIAVALLVVVVTQIIGRWIGSPSPWTEEMTRYLFIWMIFIGIGLGFRKAESPRVTVFLNMMPPSIQKIGKWVYTIGSISFLLFIVIYGINLVYQQIALNETSSVLLIPVWLVGISVPVSGVLGILNIIQSLIYHKNLI</sequence>